<reference evidence="1" key="1">
    <citation type="journal article" date="2014" name="Int. J. Syst. Evol. Microbiol.">
        <title>Complete genome sequence of Corynebacterium casei LMG S-19264T (=DSM 44701T), isolated from a smear-ripened cheese.</title>
        <authorList>
            <consortium name="US DOE Joint Genome Institute (JGI-PGF)"/>
            <person name="Walter F."/>
            <person name="Albersmeier A."/>
            <person name="Kalinowski J."/>
            <person name="Ruckert C."/>
        </authorList>
    </citation>
    <scope>NUCLEOTIDE SEQUENCE</scope>
    <source>
        <strain evidence="1">KCTC 32337</strain>
    </source>
</reference>
<protein>
    <submittedName>
        <fullName evidence="1">Uncharacterized protein</fullName>
    </submittedName>
</protein>
<evidence type="ECO:0000313" key="1">
    <source>
        <dbReference type="EMBL" id="GGZ77827.1"/>
    </source>
</evidence>
<name>A0A8H9IH77_9ALTE</name>
<dbReference type="EMBL" id="BMZC01000014">
    <property type="protein sequence ID" value="GGZ77827.1"/>
    <property type="molecule type" value="Genomic_DNA"/>
</dbReference>
<proteinExistence type="predicted"/>
<accession>A0A8H9IH77</accession>
<organism evidence="1 2">
    <name type="scientific">Paraglaciecola chathamensis</name>
    <dbReference type="NCBI Taxonomy" id="368405"/>
    <lineage>
        <taxon>Bacteria</taxon>
        <taxon>Pseudomonadati</taxon>
        <taxon>Pseudomonadota</taxon>
        <taxon>Gammaproteobacteria</taxon>
        <taxon>Alteromonadales</taxon>
        <taxon>Alteromonadaceae</taxon>
        <taxon>Paraglaciecola</taxon>
    </lineage>
</organism>
<comment type="caution">
    <text evidence="1">The sequence shown here is derived from an EMBL/GenBank/DDBJ whole genome shotgun (WGS) entry which is preliminary data.</text>
</comment>
<gene>
    <name evidence="1" type="ORF">GCM10011274_39990</name>
</gene>
<dbReference type="RefSeq" id="WP_191867022.1">
    <property type="nucleotide sequence ID" value="NZ_BMZC01000014.1"/>
</dbReference>
<reference evidence="1" key="2">
    <citation type="submission" date="2020-09" db="EMBL/GenBank/DDBJ databases">
        <authorList>
            <person name="Sun Q."/>
            <person name="Kim S."/>
        </authorList>
    </citation>
    <scope>NUCLEOTIDE SEQUENCE</scope>
    <source>
        <strain evidence="1">KCTC 32337</strain>
    </source>
</reference>
<sequence length="131" mass="15599">MSNLSSEQNRQEIEKYFQAQLDRYSPEKWRRTHPDSINDIEPSFLAQFNDVSYKNDSMPFFQRYVGNNTHLVISIDYENKGMRDFPDLERFKAFIVVAAIEEFDGIEEGPCFGTQDFNEFREFCNQYAEHK</sequence>
<dbReference type="AlphaFoldDB" id="A0A8H9IH77"/>
<evidence type="ECO:0000313" key="2">
    <source>
        <dbReference type="Proteomes" id="UP000622604"/>
    </source>
</evidence>
<dbReference type="Proteomes" id="UP000622604">
    <property type="component" value="Unassembled WGS sequence"/>
</dbReference>